<dbReference type="RefSeq" id="WP_039633966.1">
    <property type="nucleotide sequence ID" value="NZ_AYSO01000017.1"/>
</dbReference>
<evidence type="ECO:0000313" key="4">
    <source>
        <dbReference type="EMBL" id="KIE46361.1"/>
    </source>
</evidence>
<evidence type="ECO:0000313" key="5">
    <source>
        <dbReference type="Proteomes" id="UP000031366"/>
    </source>
</evidence>
<dbReference type="Proteomes" id="UP000031366">
    <property type="component" value="Unassembled WGS sequence"/>
</dbReference>
<name>A0A0C1R787_9CLOT</name>
<dbReference type="InterPro" id="IPR009057">
    <property type="entry name" value="Homeodomain-like_sf"/>
</dbReference>
<dbReference type="PANTHER" id="PTHR43479:SF11">
    <property type="entry name" value="ACREF_ENVCD OPERON REPRESSOR-RELATED"/>
    <property type="match status" value="1"/>
</dbReference>
<evidence type="ECO:0000259" key="3">
    <source>
        <dbReference type="PROSITE" id="PS50977"/>
    </source>
</evidence>
<dbReference type="SUPFAM" id="SSF46689">
    <property type="entry name" value="Homeodomain-like"/>
    <property type="match status" value="1"/>
</dbReference>
<organism evidence="4 5">
    <name type="scientific">Clostridium argentinense CDC 2741</name>
    <dbReference type="NCBI Taxonomy" id="1418104"/>
    <lineage>
        <taxon>Bacteria</taxon>
        <taxon>Bacillati</taxon>
        <taxon>Bacillota</taxon>
        <taxon>Clostridia</taxon>
        <taxon>Eubacteriales</taxon>
        <taxon>Clostridiaceae</taxon>
        <taxon>Clostridium</taxon>
    </lineage>
</organism>
<dbReference type="AlphaFoldDB" id="A0A0C1R787"/>
<dbReference type="InterPro" id="IPR001647">
    <property type="entry name" value="HTH_TetR"/>
</dbReference>
<reference evidence="4 5" key="1">
    <citation type="journal article" date="2015" name="Infect. Genet. Evol.">
        <title>Genomic sequences of six botulinum neurotoxin-producing strains representing three clostridial species illustrate the mobility and diversity of botulinum neurotoxin genes.</title>
        <authorList>
            <person name="Smith T.J."/>
            <person name="Hill K.K."/>
            <person name="Xie G."/>
            <person name="Foley B.T."/>
            <person name="Williamson C.H."/>
            <person name="Foster J.T."/>
            <person name="Johnson S.L."/>
            <person name="Chertkov O."/>
            <person name="Teshima H."/>
            <person name="Gibbons H.S."/>
            <person name="Johnsky L.A."/>
            <person name="Karavis M.A."/>
            <person name="Smith L.A."/>
        </authorList>
    </citation>
    <scope>NUCLEOTIDE SEQUENCE [LARGE SCALE GENOMIC DNA]</scope>
    <source>
        <strain evidence="4 5">CDC 2741</strain>
    </source>
</reference>
<dbReference type="EMBL" id="AYSO01000017">
    <property type="protein sequence ID" value="KIE46361.1"/>
    <property type="molecule type" value="Genomic_DNA"/>
</dbReference>
<comment type="caution">
    <text evidence="4">The sequence shown here is derived from an EMBL/GenBank/DDBJ whole genome shotgun (WGS) entry which is preliminary data.</text>
</comment>
<dbReference type="Gene3D" id="1.10.357.10">
    <property type="entry name" value="Tetracycline Repressor, domain 2"/>
    <property type="match status" value="1"/>
</dbReference>
<dbReference type="OrthoDB" id="9814200at2"/>
<sequence length="218" mass="25094">MSKRYSTEDTIRDILDASTRLFIEKGYEKTTIQDIVNELDGLSRGAIYHHFRSKEEIIDAVIKRLVPSSEYIEAISKRQDLNGLEKIQHLLIETLINKDVRASFGMAFPLFNNPKFFMMRMINSNEVLSPQIELYIDEGNRDGSLDVKFPKQISEIIVLLLNTWFMVSLFPNTIDTFWDKVHAAKYVFDGIGVDVLSDEIIEKIISEIKKAEAENEGK</sequence>
<dbReference type="PANTHER" id="PTHR43479">
    <property type="entry name" value="ACREF/ENVCD OPERON REPRESSOR-RELATED"/>
    <property type="match status" value="1"/>
</dbReference>
<protein>
    <submittedName>
        <fullName evidence="4">Bacterial regulatory s, tetR family protein</fullName>
    </submittedName>
</protein>
<dbReference type="InterPro" id="IPR050624">
    <property type="entry name" value="HTH-type_Tx_Regulator"/>
</dbReference>
<dbReference type="Pfam" id="PF00440">
    <property type="entry name" value="TetR_N"/>
    <property type="match status" value="1"/>
</dbReference>
<gene>
    <name evidence="4" type="ORF">U732_1997</name>
</gene>
<evidence type="ECO:0000256" key="2">
    <source>
        <dbReference type="PROSITE-ProRule" id="PRU00335"/>
    </source>
</evidence>
<keyword evidence="1 2" id="KW-0238">DNA-binding</keyword>
<feature type="DNA-binding region" description="H-T-H motif" evidence="2">
    <location>
        <begin position="32"/>
        <end position="51"/>
    </location>
</feature>
<accession>A0A0C1R787</accession>
<keyword evidence="5" id="KW-1185">Reference proteome</keyword>
<dbReference type="GO" id="GO:0003677">
    <property type="term" value="F:DNA binding"/>
    <property type="evidence" value="ECO:0007669"/>
    <property type="project" value="UniProtKB-UniRule"/>
</dbReference>
<dbReference type="STRING" id="29341.RSJ17_15535"/>
<feature type="domain" description="HTH tetR-type" evidence="3">
    <location>
        <begin position="8"/>
        <end position="69"/>
    </location>
</feature>
<dbReference type="PROSITE" id="PS50977">
    <property type="entry name" value="HTH_TETR_2"/>
    <property type="match status" value="1"/>
</dbReference>
<evidence type="ECO:0000256" key="1">
    <source>
        <dbReference type="ARBA" id="ARBA00023125"/>
    </source>
</evidence>
<proteinExistence type="predicted"/>